<organism evidence="1 2">
    <name type="scientific">Discina gigas</name>
    <dbReference type="NCBI Taxonomy" id="1032678"/>
    <lineage>
        <taxon>Eukaryota</taxon>
        <taxon>Fungi</taxon>
        <taxon>Dikarya</taxon>
        <taxon>Ascomycota</taxon>
        <taxon>Pezizomycotina</taxon>
        <taxon>Pezizomycetes</taxon>
        <taxon>Pezizales</taxon>
        <taxon>Discinaceae</taxon>
        <taxon>Discina</taxon>
    </lineage>
</organism>
<gene>
    <name evidence="1" type="ORF">Q9L58_005250</name>
</gene>
<proteinExistence type="predicted"/>
<sequence length="147" mass="17333">MADAIGISSGILAFLTVSAKLTTILYSVWDDFTEAPTEIRDIALRIEQLNFYLKQVQKEEQELNAAGLTCQSISEFANIWTSLHVQLREVTVEFQDFWERLKRRHDTREIWSRADWVIRNKKRTLEFDRKISGHLETFKTIWNLITQ</sequence>
<accession>A0ABR3GJU8</accession>
<dbReference type="EMBL" id="JBBBZM010000062">
    <property type="protein sequence ID" value="KAL0635816.1"/>
    <property type="molecule type" value="Genomic_DNA"/>
</dbReference>
<name>A0ABR3GJU8_9PEZI</name>
<protein>
    <recommendedName>
        <fullName evidence="3">Fungal N-terminal domain-containing protein</fullName>
    </recommendedName>
</protein>
<dbReference type="Proteomes" id="UP001447188">
    <property type="component" value="Unassembled WGS sequence"/>
</dbReference>
<comment type="caution">
    <text evidence="1">The sequence shown here is derived from an EMBL/GenBank/DDBJ whole genome shotgun (WGS) entry which is preliminary data.</text>
</comment>
<keyword evidence="2" id="KW-1185">Reference proteome</keyword>
<evidence type="ECO:0000313" key="2">
    <source>
        <dbReference type="Proteomes" id="UP001447188"/>
    </source>
</evidence>
<evidence type="ECO:0008006" key="3">
    <source>
        <dbReference type="Google" id="ProtNLM"/>
    </source>
</evidence>
<evidence type="ECO:0000313" key="1">
    <source>
        <dbReference type="EMBL" id="KAL0635816.1"/>
    </source>
</evidence>
<reference evidence="1 2" key="1">
    <citation type="submission" date="2024-02" db="EMBL/GenBank/DDBJ databases">
        <title>Discinaceae phylogenomics.</title>
        <authorList>
            <person name="Dirks A.C."/>
            <person name="James T.Y."/>
        </authorList>
    </citation>
    <scope>NUCLEOTIDE SEQUENCE [LARGE SCALE GENOMIC DNA]</scope>
    <source>
        <strain evidence="1 2">ACD0624</strain>
    </source>
</reference>